<feature type="transmembrane region" description="Helical" evidence="1">
    <location>
        <begin position="87"/>
        <end position="107"/>
    </location>
</feature>
<dbReference type="EMBL" id="JAVJAN010000010">
    <property type="protein sequence ID" value="MDR5586768.1"/>
    <property type="molecule type" value="Genomic_DNA"/>
</dbReference>
<evidence type="ECO:0000313" key="3">
    <source>
        <dbReference type="Proteomes" id="UP001256646"/>
    </source>
</evidence>
<gene>
    <name evidence="2" type="ORF">RGC78_04740</name>
</gene>
<reference evidence="2 3" key="1">
    <citation type="submission" date="2023-09" db="EMBL/GenBank/DDBJ databases">
        <authorList>
            <person name="Zhai L."/>
        </authorList>
    </citation>
    <scope>NUCLEOTIDE SEQUENCE [LARGE SCALE GENOMIC DNA]</scope>
    <source>
        <strain evidence="2 3">5 N-1</strain>
    </source>
</reference>
<sequence>MSDKNYELGTEERQGWMDNYFFRPRGIGFTENGTVPLDSAEMSAYNIAKSCYQIYPEVFNLNYISEVTKVEKEEIKKRIRRMYDEHLIMFVMNPATQVYGWGLYYWVVKLKEGTTKEQKAVLSKWFQDKDDICTGYETDGEFDFFNGNHMRVLDNLLSDVIAPWKENEYVDYVHLCPIRRDVRESNVNMWDAKGDGYRKHVWGKDQIKKLFEVQDKIDEIDFAIIDAINSTESIGDMLDYDVLAQLSGLDSETMKKDLIKIVDDKRIILPMIYLNFRALGLSMKMYLIRLFQIIPSARKAEIVDELSEISELNNVLEFSDSLYDIMVTAYNELTDLDKIRDILDGYGEIEEIKEADTKRQYRRWVCRLDDENGYWEECVFTDDFLQDRTQYNTVRCCNSVREGK</sequence>
<keyword evidence="1" id="KW-1133">Transmembrane helix</keyword>
<dbReference type="Proteomes" id="UP001256646">
    <property type="component" value="Unassembled WGS sequence"/>
</dbReference>
<evidence type="ECO:0000313" key="2">
    <source>
        <dbReference type="EMBL" id="MDR5586768.1"/>
    </source>
</evidence>
<dbReference type="RefSeq" id="WP_309556131.1">
    <property type="nucleotide sequence ID" value="NZ_JAVJAN010000010.1"/>
</dbReference>
<keyword evidence="1" id="KW-0812">Transmembrane</keyword>
<protein>
    <submittedName>
        <fullName evidence="2">AsnC family transcriptional regulator</fullName>
    </submittedName>
</protein>
<comment type="caution">
    <text evidence="2">The sequence shown here is derived from an EMBL/GenBank/DDBJ whole genome shotgun (WGS) entry which is preliminary data.</text>
</comment>
<evidence type="ECO:0000256" key="1">
    <source>
        <dbReference type="SAM" id="Phobius"/>
    </source>
</evidence>
<keyword evidence="3" id="KW-1185">Reference proteome</keyword>
<proteinExistence type="predicted"/>
<organism evidence="2 3">
    <name type="scientific">Clostridium aquiflavi</name>
    <dbReference type="NCBI Taxonomy" id="3073603"/>
    <lineage>
        <taxon>Bacteria</taxon>
        <taxon>Bacillati</taxon>
        <taxon>Bacillota</taxon>
        <taxon>Clostridia</taxon>
        <taxon>Eubacteriales</taxon>
        <taxon>Clostridiaceae</taxon>
        <taxon>Clostridium</taxon>
    </lineage>
</organism>
<accession>A0ABU1EER1</accession>
<keyword evidence="1" id="KW-0472">Membrane</keyword>
<name>A0ABU1EER1_9CLOT</name>